<dbReference type="OrthoDB" id="6250593at2759"/>
<dbReference type="Pfam" id="PF00018">
    <property type="entry name" value="SH3_1"/>
    <property type="match status" value="1"/>
</dbReference>
<feature type="region of interest" description="Disordered" evidence="4">
    <location>
        <begin position="571"/>
        <end position="612"/>
    </location>
</feature>
<dbReference type="AlphaFoldDB" id="A0A395J0S8"/>
<comment type="caution">
    <text evidence="6">The sequence shown here is derived from an EMBL/GenBank/DDBJ whole genome shotgun (WGS) entry which is preliminary data.</text>
</comment>
<proteinExistence type="predicted"/>
<keyword evidence="3" id="KW-0175">Coiled coil</keyword>
<organism evidence="6 7">
    <name type="scientific">Monilinia fructigena</name>
    <dbReference type="NCBI Taxonomy" id="38457"/>
    <lineage>
        <taxon>Eukaryota</taxon>
        <taxon>Fungi</taxon>
        <taxon>Dikarya</taxon>
        <taxon>Ascomycota</taxon>
        <taxon>Pezizomycotina</taxon>
        <taxon>Leotiomycetes</taxon>
        <taxon>Helotiales</taxon>
        <taxon>Sclerotiniaceae</taxon>
        <taxon>Monilinia</taxon>
    </lineage>
</organism>
<dbReference type="InterPro" id="IPR001452">
    <property type="entry name" value="SH3_domain"/>
</dbReference>
<keyword evidence="1 2" id="KW-0728">SH3 domain</keyword>
<evidence type="ECO:0000259" key="5">
    <source>
        <dbReference type="PROSITE" id="PS50002"/>
    </source>
</evidence>
<feature type="region of interest" description="Disordered" evidence="4">
    <location>
        <begin position="271"/>
        <end position="309"/>
    </location>
</feature>
<feature type="compositionally biased region" description="Basic and acidic residues" evidence="4">
    <location>
        <begin position="600"/>
        <end position="612"/>
    </location>
</feature>
<evidence type="ECO:0000256" key="4">
    <source>
        <dbReference type="SAM" id="MobiDB-lite"/>
    </source>
</evidence>
<evidence type="ECO:0000256" key="2">
    <source>
        <dbReference type="PROSITE-ProRule" id="PRU00192"/>
    </source>
</evidence>
<feature type="region of interest" description="Disordered" evidence="4">
    <location>
        <begin position="127"/>
        <end position="155"/>
    </location>
</feature>
<sequence length="639" mass="70337">MFPIMFPTIPLATKPVKENKITRAWRRMSSESSAANSRLVSEKNSNFHSLKRTSTVNFGGNISSLQQQQQQQQQQRRASVQLAPTTKEMPSVAEGDADELGGFDGLGINFYDHLGNKVLPQAMMASRAPGPRGALSPRAPGSRMPTAPLPKDPPIAARTPVVIRESYTRDSSFPGTPEATIDCDTLLGELLEKTERDQSDALCPSPTSSRKNSTRVNTPKSNRQVSAAKPIVTSGAFGFRSYTAPLALSYTPTRGSKLDVTAAHSRILSLRTSNQPDSEADYFSHQHSNNSEENSGLTPETSKETPSALNSKLYRMPASPTIVKRSSRSKPQRGELYFFSHERQRIEELVEQSKNKNCTNHQNCTDCIEKEYAYYENKIMSTSIPPERRQQIMKANRSIRNIKNELENLLEDELITYESYELMISRLPSENSLNATPSPAPPVNVVSPAPVAPVVPVAAFSQLNVNKDHPPPSYQYTPNSPPRAPTQPPSRPEIGRATALYRYTEPDDCNFDVGDIIIIFEYMNDDWWMGKNEKTGKEGVFPSNYVQKHTNQPTFQPGYYGNEKATYSPYAAQQQGPAPPGPSNPYNSSVPPMAVAEQPTDDKPSKGGEMGKKFGKKLGNAAIFGAGATIGGNIVNSIF</sequence>
<feature type="compositionally biased region" description="Polar residues" evidence="4">
    <location>
        <begin position="205"/>
        <end position="225"/>
    </location>
</feature>
<dbReference type="PRINTS" id="PR00452">
    <property type="entry name" value="SH3DOMAIN"/>
</dbReference>
<dbReference type="InterPro" id="IPR036028">
    <property type="entry name" value="SH3-like_dom_sf"/>
</dbReference>
<accession>A0A395J0S8</accession>
<name>A0A395J0S8_9HELO</name>
<feature type="compositionally biased region" description="Polar residues" evidence="4">
    <location>
        <begin position="296"/>
        <end position="309"/>
    </location>
</feature>
<evidence type="ECO:0000313" key="6">
    <source>
        <dbReference type="EMBL" id="RAL66001.1"/>
    </source>
</evidence>
<feature type="region of interest" description="Disordered" evidence="4">
    <location>
        <begin position="64"/>
        <end position="92"/>
    </location>
</feature>
<reference evidence="6 7" key="1">
    <citation type="submission" date="2018-06" db="EMBL/GenBank/DDBJ databases">
        <title>Genome Sequence of the Brown Rot Fungal Pathogen Monilinia fructigena.</title>
        <authorList>
            <person name="Landi L."/>
            <person name="De Miccolis Angelini R.M."/>
            <person name="Pollastro S."/>
            <person name="Abate D."/>
            <person name="Faretra F."/>
            <person name="Romanazzi G."/>
        </authorList>
    </citation>
    <scope>NUCLEOTIDE SEQUENCE [LARGE SCALE GENOMIC DNA]</scope>
    <source>
        <strain evidence="6 7">Mfrg269</strain>
    </source>
</reference>
<gene>
    <name evidence="6" type="ORF">DID88_005662</name>
</gene>
<feature type="coiled-coil region" evidence="3">
    <location>
        <begin position="392"/>
        <end position="423"/>
    </location>
</feature>
<feature type="region of interest" description="Disordered" evidence="4">
    <location>
        <begin position="194"/>
        <end position="227"/>
    </location>
</feature>
<protein>
    <recommendedName>
        <fullName evidence="5">SH3 domain-containing protein</fullName>
    </recommendedName>
</protein>
<dbReference type="Proteomes" id="UP000249056">
    <property type="component" value="Unassembled WGS sequence"/>
</dbReference>
<feature type="compositionally biased region" description="Pro residues" evidence="4">
    <location>
        <begin position="479"/>
        <end position="491"/>
    </location>
</feature>
<feature type="compositionally biased region" description="Polar residues" evidence="4">
    <location>
        <begin position="30"/>
        <end position="46"/>
    </location>
</feature>
<feature type="region of interest" description="Disordered" evidence="4">
    <location>
        <begin position="466"/>
        <end position="493"/>
    </location>
</feature>
<keyword evidence="7" id="KW-1185">Reference proteome</keyword>
<feature type="region of interest" description="Disordered" evidence="4">
    <location>
        <begin position="26"/>
        <end position="46"/>
    </location>
</feature>
<dbReference type="SUPFAM" id="SSF50044">
    <property type="entry name" value="SH3-domain"/>
    <property type="match status" value="1"/>
</dbReference>
<feature type="compositionally biased region" description="Low complexity" evidence="4">
    <location>
        <begin position="66"/>
        <end position="75"/>
    </location>
</feature>
<dbReference type="SMART" id="SM00326">
    <property type="entry name" value="SH3"/>
    <property type="match status" value="1"/>
</dbReference>
<evidence type="ECO:0000256" key="1">
    <source>
        <dbReference type="ARBA" id="ARBA00022443"/>
    </source>
</evidence>
<dbReference type="EMBL" id="QKRW01000008">
    <property type="protein sequence ID" value="RAL66001.1"/>
    <property type="molecule type" value="Genomic_DNA"/>
</dbReference>
<evidence type="ECO:0000256" key="3">
    <source>
        <dbReference type="SAM" id="Coils"/>
    </source>
</evidence>
<evidence type="ECO:0000313" key="7">
    <source>
        <dbReference type="Proteomes" id="UP000249056"/>
    </source>
</evidence>
<dbReference type="Gene3D" id="2.30.30.40">
    <property type="entry name" value="SH3 Domains"/>
    <property type="match status" value="1"/>
</dbReference>
<dbReference type="PROSITE" id="PS50002">
    <property type="entry name" value="SH3"/>
    <property type="match status" value="1"/>
</dbReference>
<feature type="domain" description="SH3" evidence="5">
    <location>
        <begin position="492"/>
        <end position="551"/>
    </location>
</feature>